<evidence type="ECO:0000313" key="2">
    <source>
        <dbReference type="EMBL" id="WXK92634.1"/>
    </source>
</evidence>
<evidence type="ECO:0000313" key="3">
    <source>
        <dbReference type="Proteomes" id="UP001623384"/>
    </source>
</evidence>
<accession>A0ABZ2R451</accession>
<sequence length="468" mass="50838">MVTFLHTDEGTDETAWSARGLPVIPELPLAPEELAAMRFLVLAAHPDDETLGAGGLLARLHGLGAEVEVLLCTAGEASHPGSETVSREELTARRLAEFAAALETMGLTDRWRYLGLPDSGLAERTADIARVVREAAAGLAGPAGRLAIVAPYRADGHADHDALGSVAAAVAAGNGYALLEYPIWYWHWATPGNPEWQSWVRLPLEPEEQSIKERAMQEHASQTTPLSPHPGDEVLLSESFLRHFSRPFETFAWTPPQEFMPGKTDGPGTVPHTSKEAQEIFDGIHNLEPDPWKYATSWYERRKRALTVAALPSEQYSSALEIGCSIGTLTAELAPRCANLLAVDASGAALAQAAERLAPFPGVSARQLTMPAEWPGGSYDLVVVSEVGYYLTASELEALIERIRHSMLPGGTLLLCHWRHPISGWELDGETVHTRVRDGLKWPTAGLYRERDFLLETLTVPLAAVPAP</sequence>
<dbReference type="InterPro" id="IPR008715">
    <property type="entry name" value="SAM-MeTfrase_NodS-like"/>
</dbReference>
<dbReference type="CDD" id="cd02440">
    <property type="entry name" value="AdoMet_MTases"/>
    <property type="match status" value="1"/>
</dbReference>
<evidence type="ECO:0000256" key="1">
    <source>
        <dbReference type="ARBA" id="ARBA00022833"/>
    </source>
</evidence>
<dbReference type="Pfam" id="PF05401">
    <property type="entry name" value="NodS"/>
    <property type="match status" value="1"/>
</dbReference>
<protein>
    <submittedName>
        <fullName evidence="2">Bifunctional PIG-L family deacetylase/class I SAM-dependent methyltransferase</fullName>
    </submittedName>
</protein>
<dbReference type="InterPro" id="IPR003737">
    <property type="entry name" value="GlcNAc_PI_deacetylase-related"/>
</dbReference>
<dbReference type="SUPFAM" id="SSF102588">
    <property type="entry name" value="LmbE-like"/>
    <property type="match status" value="1"/>
</dbReference>
<dbReference type="SUPFAM" id="SSF53335">
    <property type="entry name" value="S-adenosyl-L-methionine-dependent methyltransferases"/>
    <property type="match status" value="1"/>
</dbReference>
<dbReference type="PANTHER" id="PTHR12993:SF29">
    <property type="entry name" value="BLR3841 PROTEIN"/>
    <property type="match status" value="1"/>
</dbReference>
<dbReference type="Gene3D" id="3.40.50.150">
    <property type="entry name" value="Vaccinia Virus protein VP39"/>
    <property type="match status" value="1"/>
</dbReference>
<gene>
    <name evidence="2" type="ORF">WHH00_16435</name>
</gene>
<keyword evidence="2" id="KW-0489">Methyltransferase</keyword>
<proteinExistence type="predicted"/>
<dbReference type="GO" id="GO:0008168">
    <property type="term" value="F:methyltransferase activity"/>
    <property type="evidence" value="ECO:0007669"/>
    <property type="project" value="UniProtKB-KW"/>
</dbReference>
<dbReference type="Proteomes" id="UP001623384">
    <property type="component" value="Chromosome"/>
</dbReference>
<dbReference type="InterPro" id="IPR029063">
    <property type="entry name" value="SAM-dependent_MTases_sf"/>
</dbReference>
<keyword evidence="1" id="KW-0862">Zinc</keyword>
<keyword evidence="2" id="KW-0808">Transferase</keyword>
<reference evidence="2 3" key="1">
    <citation type="submission" date="2024-03" db="EMBL/GenBank/DDBJ databases">
        <title>Rhodococcus navarretei sp. nov. and Pseudarthrobacter quantumdoti sp. nov., two new species with the ability to biosynthesize Quantum Dots isolated from soil samples at Union Glacier, Antarctica.</title>
        <authorList>
            <person name="Vargas M."/>
        </authorList>
    </citation>
    <scope>NUCLEOTIDE SEQUENCE [LARGE SCALE GENOMIC DNA]</scope>
    <source>
        <strain evidence="2 3">RC-2-3</strain>
    </source>
</reference>
<organism evidence="2 3">
    <name type="scientific">Pseudarthrobacter quantipunctorum</name>
    <dbReference type="NCBI Taxonomy" id="3128980"/>
    <lineage>
        <taxon>Bacteria</taxon>
        <taxon>Bacillati</taxon>
        <taxon>Actinomycetota</taxon>
        <taxon>Actinomycetes</taxon>
        <taxon>Micrococcales</taxon>
        <taxon>Micrococcaceae</taxon>
        <taxon>Pseudarthrobacter</taxon>
    </lineage>
</organism>
<dbReference type="EMBL" id="CP148033">
    <property type="protein sequence ID" value="WXK92634.1"/>
    <property type="molecule type" value="Genomic_DNA"/>
</dbReference>
<dbReference type="Gene3D" id="3.40.50.10320">
    <property type="entry name" value="LmbE-like"/>
    <property type="match status" value="1"/>
</dbReference>
<dbReference type="PANTHER" id="PTHR12993">
    <property type="entry name" value="N-ACETYLGLUCOSAMINYL-PHOSPHATIDYLINOSITOL DE-N-ACETYLASE-RELATED"/>
    <property type="match status" value="1"/>
</dbReference>
<keyword evidence="3" id="KW-1185">Reference proteome</keyword>
<name>A0ABZ2R451_9MICC</name>
<dbReference type="Pfam" id="PF02585">
    <property type="entry name" value="PIG-L"/>
    <property type="match status" value="1"/>
</dbReference>
<dbReference type="GO" id="GO:0032259">
    <property type="term" value="P:methylation"/>
    <property type="evidence" value="ECO:0007669"/>
    <property type="project" value="UniProtKB-KW"/>
</dbReference>
<dbReference type="InterPro" id="IPR024078">
    <property type="entry name" value="LmbE-like_dom_sf"/>
</dbReference>
<dbReference type="RefSeq" id="WP_406634434.1">
    <property type="nucleotide sequence ID" value="NZ_CP148033.1"/>
</dbReference>